<comment type="caution">
    <text evidence="6">The sequence shown here is derived from an EMBL/GenBank/DDBJ whole genome shotgun (WGS) entry which is preliminary data.</text>
</comment>
<dbReference type="GO" id="GO:0003700">
    <property type="term" value="F:DNA-binding transcription factor activity"/>
    <property type="evidence" value="ECO:0007669"/>
    <property type="project" value="InterPro"/>
</dbReference>
<dbReference type="EMBL" id="JACOPL010000008">
    <property type="protein sequence ID" value="MBC5725808.1"/>
    <property type="molecule type" value="Genomic_DNA"/>
</dbReference>
<dbReference type="Gene3D" id="1.10.10.10">
    <property type="entry name" value="Winged helix-like DNA-binding domain superfamily/Winged helix DNA-binding domain"/>
    <property type="match status" value="1"/>
</dbReference>
<dbReference type="RefSeq" id="WP_107631573.1">
    <property type="nucleotide sequence ID" value="NZ_JACOPL010000008.1"/>
</dbReference>
<dbReference type="InterPro" id="IPR005119">
    <property type="entry name" value="LysR_subst-bd"/>
</dbReference>
<dbReference type="GO" id="GO:0005829">
    <property type="term" value="C:cytosol"/>
    <property type="evidence" value="ECO:0007669"/>
    <property type="project" value="TreeGrafter"/>
</dbReference>
<evidence type="ECO:0000256" key="3">
    <source>
        <dbReference type="ARBA" id="ARBA00023125"/>
    </source>
</evidence>
<keyword evidence="2" id="KW-0805">Transcription regulation</keyword>
<dbReference type="PANTHER" id="PTHR30419:SF8">
    <property type="entry name" value="NITROGEN ASSIMILATION TRANSCRIPTIONAL ACTIVATOR-RELATED"/>
    <property type="match status" value="1"/>
</dbReference>
<dbReference type="Pfam" id="PF00126">
    <property type="entry name" value="HTH_1"/>
    <property type="match status" value="1"/>
</dbReference>
<evidence type="ECO:0000313" key="6">
    <source>
        <dbReference type="EMBL" id="MBC5725808.1"/>
    </source>
</evidence>
<evidence type="ECO:0000259" key="5">
    <source>
        <dbReference type="PROSITE" id="PS50931"/>
    </source>
</evidence>
<dbReference type="PANTHER" id="PTHR30419">
    <property type="entry name" value="HTH-TYPE TRANSCRIPTIONAL REGULATOR YBHD"/>
    <property type="match status" value="1"/>
</dbReference>
<sequence length="306" mass="34911">MQIQQLTYFVTVAEQGSINKAAERLFVTQPNLSKAISNLESELNVHIFDRTNKGVVLTDDGKKLYQYARTILSQMELIQGLSSKERPRLLSIASYPIITMGRLISKFYNNHKQEEIALKLVEQRMQQVIESVESGEAEIGFVMSNNVQVKELKHMLHFKNLVFNPLGEDTWYANVGPNSPLYGRDEVTMAELLHFPIVRLPDDYFSNLTFYLQIDGIRLTEHKKVVYVNDSAAILALLSKTDIFRFGPGLSAPDFAAYDIQSIPIRNCDVRINVGWVQRKRELLSPEARDFVRLLEGLYPLGTIEN</sequence>
<feature type="domain" description="HTH lysR-type" evidence="5">
    <location>
        <begin position="1"/>
        <end position="58"/>
    </location>
</feature>
<keyword evidence="4" id="KW-0804">Transcription</keyword>
<dbReference type="AlphaFoldDB" id="A0A923LW76"/>
<comment type="similarity">
    <text evidence="1">Belongs to the LysR transcriptional regulatory family.</text>
</comment>
<keyword evidence="3" id="KW-0238">DNA-binding</keyword>
<dbReference type="SUPFAM" id="SSF46785">
    <property type="entry name" value="Winged helix' DNA-binding domain"/>
    <property type="match status" value="1"/>
</dbReference>
<dbReference type="Gene3D" id="3.40.190.290">
    <property type="match status" value="1"/>
</dbReference>
<dbReference type="Pfam" id="PF03466">
    <property type="entry name" value="LysR_substrate"/>
    <property type="match status" value="1"/>
</dbReference>
<dbReference type="PRINTS" id="PR00039">
    <property type="entry name" value="HTHLYSR"/>
</dbReference>
<reference evidence="6" key="1">
    <citation type="submission" date="2020-08" db="EMBL/GenBank/DDBJ databases">
        <title>Genome public.</title>
        <authorList>
            <person name="Liu C."/>
            <person name="Sun Q."/>
        </authorList>
    </citation>
    <scope>NUCLEOTIDE SEQUENCE</scope>
    <source>
        <strain evidence="6">NSJ-28</strain>
    </source>
</reference>
<keyword evidence="7" id="KW-1185">Reference proteome</keyword>
<dbReference type="InterPro" id="IPR036388">
    <property type="entry name" value="WH-like_DNA-bd_sf"/>
</dbReference>
<dbReference type="InterPro" id="IPR050950">
    <property type="entry name" value="HTH-type_LysR_regulators"/>
</dbReference>
<dbReference type="InterPro" id="IPR000847">
    <property type="entry name" value="LysR_HTH_N"/>
</dbReference>
<dbReference type="FunFam" id="1.10.10.10:FF:000001">
    <property type="entry name" value="LysR family transcriptional regulator"/>
    <property type="match status" value="1"/>
</dbReference>
<dbReference type="CDD" id="cd05466">
    <property type="entry name" value="PBP2_LTTR_substrate"/>
    <property type="match status" value="1"/>
</dbReference>
<evidence type="ECO:0000256" key="2">
    <source>
        <dbReference type="ARBA" id="ARBA00023015"/>
    </source>
</evidence>
<protein>
    <submittedName>
        <fullName evidence="6">LysR family transcriptional regulator</fullName>
    </submittedName>
</protein>
<evidence type="ECO:0000256" key="1">
    <source>
        <dbReference type="ARBA" id="ARBA00009437"/>
    </source>
</evidence>
<accession>A0A923LW76</accession>
<proteinExistence type="inferred from homology"/>
<dbReference type="InterPro" id="IPR036390">
    <property type="entry name" value="WH_DNA-bd_sf"/>
</dbReference>
<dbReference type="GO" id="GO:0003677">
    <property type="term" value="F:DNA binding"/>
    <property type="evidence" value="ECO:0007669"/>
    <property type="project" value="UniProtKB-KW"/>
</dbReference>
<organism evidence="6 7">
    <name type="scientific">Agathobaculum faecis</name>
    <dbReference type="NCBI Taxonomy" id="2763013"/>
    <lineage>
        <taxon>Bacteria</taxon>
        <taxon>Bacillati</taxon>
        <taxon>Bacillota</taxon>
        <taxon>Clostridia</taxon>
        <taxon>Eubacteriales</taxon>
        <taxon>Butyricicoccaceae</taxon>
        <taxon>Agathobaculum</taxon>
    </lineage>
</organism>
<gene>
    <name evidence="6" type="ORF">H8S45_10120</name>
</gene>
<evidence type="ECO:0000313" key="7">
    <source>
        <dbReference type="Proteomes" id="UP000606499"/>
    </source>
</evidence>
<evidence type="ECO:0000256" key="4">
    <source>
        <dbReference type="ARBA" id="ARBA00023163"/>
    </source>
</evidence>
<dbReference type="SUPFAM" id="SSF53850">
    <property type="entry name" value="Periplasmic binding protein-like II"/>
    <property type="match status" value="1"/>
</dbReference>
<dbReference type="PROSITE" id="PS50931">
    <property type="entry name" value="HTH_LYSR"/>
    <property type="match status" value="1"/>
</dbReference>
<name>A0A923LW76_9FIRM</name>
<dbReference type="Proteomes" id="UP000606499">
    <property type="component" value="Unassembled WGS sequence"/>
</dbReference>